<sequence>MGKKQERLKNIIKLLQDEPNISIKKLAQDFSVSEMTIRRDLADLEASSLLSTKPYVNPLALSGAFSPDSLSPDTLPSIQIGRLASTLVENNDIIISDSGPAASYMCSTIQPNLNVTVLCYDFNTLTALHGRSNITTIFAGGRCHASDGVFESQEGIDLIKRHRASKVFFTAEGLHSTLGATCTRSYLAALKRAAAECAGCRILLADSTAFDRIYPDFFLSVQDIDILITDKTPAENWRRLLSQLKIQVMTAD</sequence>
<dbReference type="Pfam" id="PF00455">
    <property type="entry name" value="DeoRC"/>
    <property type="match status" value="1"/>
</dbReference>
<dbReference type="SMART" id="SM01134">
    <property type="entry name" value="DeoRC"/>
    <property type="match status" value="1"/>
</dbReference>
<dbReference type="EMBL" id="JAJCIS010000018">
    <property type="protein sequence ID" value="MCB7389036.1"/>
    <property type="molecule type" value="Genomic_DNA"/>
</dbReference>
<dbReference type="InterPro" id="IPR001034">
    <property type="entry name" value="DeoR_HTH"/>
</dbReference>
<evidence type="ECO:0000256" key="2">
    <source>
        <dbReference type="ARBA" id="ARBA00023125"/>
    </source>
</evidence>
<dbReference type="InterPro" id="IPR014036">
    <property type="entry name" value="DeoR-like_C"/>
</dbReference>
<dbReference type="Gene3D" id="1.10.10.10">
    <property type="entry name" value="Winged helix-like DNA-binding domain superfamily/Winged helix DNA-binding domain"/>
    <property type="match status" value="1"/>
</dbReference>
<reference evidence="5 6" key="1">
    <citation type="submission" date="2021-10" db="EMBL/GenBank/DDBJ databases">
        <title>Collection of gut derived symbiotic bacterial strains cultured from healthy donors.</title>
        <authorList>
            <person name="Lin H."/>
            <person name="Littmann E."/>
            <person name="Kohout C."/>
            <person name="Pamer E.G."/>
        </authorList>
    </citation>
    <scope>NUCLEOTIDE SEQUENCE [LARGE SCALE GENOMIC DNA]</scope>
    <source>
        <strain evidence="5 6">DFI.1.165</strain>
    </source>
</reference>
<proteinExistence type="predicted"/>
<dbReference type="Proteomes" id="UP001299546">
    <property type="component" value="Unassembled WGS sequence"/>
</dbReference>
<dbReference type="GO" id="GO:0003677">
    <property type="term" value="F:DNA binding"/>
    <property type="evidence" value="ECO:0007669"/>
    <property type="project" value="UniProtKB-KW"/>
</dbReference>
<dbReference type="InterPro" id="IPR036388">
    <property type="entry name" value="WH-like_DNA-bd_sf"/>
</dbReference>
<accession>A0ABS8DKY3</accession>
<dbReference type="PANTHER" id="PTHR30363">
    <property type="entry name" value="HTH-TYPE TRANSCRIPTIONAL REGULATOR SRLR-RELATED"/>
    <property type="match status" value="1"/>
</dbReference>
<keyword evidence="3" id="KW-0804">Transcription</keyword>
<dbReference type="RefSeq" id="WP_066737829.1">
    <property type="nucleotide sequence ID" value="NZ_JAJCIQ010000018.1"/>
</dbReference>
<dbReference type="InterPro" id="IPR037171">
    <property type="entry name" value="NagB/RpiA_transferase-like"/>
</dbReference>
<evidence type="ECO:0000256" key="1">
    <source>
        <dbReference type="ARBA" id="ARBA00023015"/>
    </source>
</evidence>
<evidence type="ECO:0000259" key="4">
    <source>
        <dbReference type="PROSITE" id="PS51000"/>
    </source>
</evidence>
<gene>
    <name evidence="5" type="ORF">LIZ65_17250</name>
</gene>
<dbReference type="SUPFAM" id="SSF46785">
    <property type="entry name" value="Winged helix' DNA-binding domain"/>
    <property type="match status" value="1"/>
</dbReference>
<dbReference type="SUPFAM" id="SSF100950">
    <property type="entry name" value="NagB/RpiA/CoA transferase-like"/>
    <property type="match status" value="1"/>
</dbReference>
<dbReference type="PROSITE" id="PS51000">
    <property type="entry name" value="HTH_DEOR_2"/>
    <property type="match status" value="1"/>
</dbReference>
<dbReference type="InterPro" id="IPR018356">
    <property type="entry name" value="Tscrpt_reg_HTH_DeoR_CS"/>
</dbReference>
<name>A0ABS8DKY3_9FIRM</name>
<evidence type="ECO:0000256" key="3">
    <source>
        <dbReference type="ARBA" id="ARBA00023163"/>
    </source>
</evidence>
<protein>
    <submittedName>
        <fullName evidence="5">DeoR/GlpR family DNA-binding transcription regulator</fullName>
    </submittedName>
</protein>
<dbReference type="PROSITE" id="PS00894">
    <property type="entry name" value="HTH_DEOR_1"/>
    <property type="match status" value="1"/>
</dbReference>
<keyword evidence="2 5" id="KW-0238">DNA-binding</keyword>
<keyword evidence="1" id="KW-0805">Transcription regulation</keyword>
<dbReference type="InterPro" id="IPR036390">
    <property type="entry name" value="WH_DNA-bd_sf"/>
</dbReference>
<comment type="caution">
    <text evidence="5">The sequence shown here is derived from an EMBL/GenBank/DDBJ whole genome shotgun (WGS) entry which is preliminary data.</text>
</comment>
<dbReference type="Pfam" id="PF08220">
    <property type="entry name" value="HTH_DeoR"/>
    <property type="match status" value="1"/>
</dbReference>
<organism evidence="5 6">
    <name type="scientific">Bariatricus massiliensis</name>
    <dbReference type="NCBI Taxonomy" id="1745713"/>
    <lineage>
        <taxon>Bacteria</taxon>
        <taxon>Bacillati</taxon>
        <taxon>Bacillota</taxon>
        <taxon>Clostridia</taxon>
        <taxon>Lachnospirales</taxon>
        <taxon>Lachnospiraceae</taxon>
        <taxon>Bariatricus</taxon>
    </lineage>
</organism>
<keyword evidence="6" id="KW-1185">Reference proteome</keyword>
<dbReference type="InterPro" id="IPR050313">
    <property type="entry name" value="Carb_Metab_HTH_regulators"/>
</dbReference>
<evidence type="ECO:0000313" key="5">
    <source>
        <dbReference type="EMBL" id="MCB7389036.1"/>
    </source>
</evidence>
<dbReference type="SMART" id="SM00420">
    <property type="entry name" value="HTH_DEOR"/>
    <property type="match status" value="1"/>
</dbReference>
<dbReference type="PANTHER" id="PTHR30363:SF8">
    <property type="entry name" value="DEOXYRIBOSE OPERON REPRESSOR"/>
    <property type="match status" value="1"/>
</dbReference>
<feature type="domain" description="HTH deoR-type" evidence="4">
    <location>
        <begin position="4"/>
        <end position="66"/>
    </location>
</feature>
<evidence type="ECO:0000313" key="6">
    <source>
        <dbReference type="Proteomes" id="UP001299546"/>
    </source>
</evidence>